<accession>A0A426V682</accession>
<dbReference type="RefSeq" id="WP_125245129.1">
    <property type="nucleotide sequence ID" value="NZ_RSED01000023.1"/>
</dbReference>
<proteinExistence type="predicted"/>
<organism evidence="1 2">
    <name type="scientific">Aquabacterium soli</name>
    <dbReference type="NCBI Taxonomy" id="2493092"/>
    <lineage>
        <taxon>Bacteria</taxon>
        <taxon>Pseudomonadati</taxon>
        <taxon>Pseudomonadota</taxon>
        <taxon>Betaproteobacteria</taxon>
        <taxon>Burkholderiales</taxon>
        <taxon>Aquabacterium</taxon>
    </lineage>
</organism>
<dbReference type="InterPro" id="IPR010836">
    <property type="entry name" value="SapC"/>
</dbReference>
<gene>
    <name evidence="1" type="ORF">EIP75_20860</name>
</gene>
<comment type="caution">
    <text evidence="1">The sequence shown here is derived from an EMBL/GenBank/DDBJ whole genome shotgun (WGS) entry which is preliminary data.</text>
</comment>
<keyword evidence="2" id="KW-1185">Reference proteome</keyword>
<evidence type="ECO:0000313" key="1">
    <source>
        <dbReference type="EMBL" id="RRS02402.1"/>
    </source>
</evidence>
<dbReference type="Pfam" id="PF07277">
    <property type="entry name" value="SapC"/>
    <property type="match status" value="1"/>
</dbReference>
<dbReference type="AlphaFoldDB" id="A0A426V682"/>
<evidence type="ECO:0000313" key="2">
    <source>
        <dbReference type="Proteomes" id="UP000269265"/>
    </source>
</evidence>
<dbReference type="EMBL" id="RSED01000023">
    <property type="protein sequence ID" value="RRS02402.1"/>
    <property type="molecule type" value="Genomic_DNA"/>
</dbReference>
<sequence length="243" mass="26853">MTDASLPLFYKSPRVLTPGEHGERSLARDPGYAFAATTNAVPLVAEEMSMAARHFPIVFSHEATPHPVAILGLRGQQNLFVEPDGQWSTDVYVPAYIRRYPFIFLENEARAELTLCIDEASEALVAGRDRPLFDDAGEPTALTRSALTFCRDYQAQHLEAAAFSKALSEADLLVDHRADVTLRSGERLSLAGFKEIDADRFAKLPDATFLAWRAKGWLTLAYAHFFSIGAWSALVNRVASAEH</sequence>
<name>A0A426V682_9BURK</name>
<reference evidence="1 2" key="1">
    <citation type="submission" date="2018-12" db="EMBL/GenBank/DDBJ databases">
        <title>The whole draft genome of Aquabacterium sp. SJQ9.</title>
        <authorList>
            <person name="Sun L."/>
            <person name="Gao X."/>
            <person name="Chen W."/>
            <person name="Huang K."/>
        </authorList>
    </citation>
    <scope>NUCLEOTIDE SEQUENCE [LARGE SCALE GENOMIC DNA]</scope>
    <source>
        <strain evidence="1 2">SJQ9</strain>
    </source>
</reference>
<dbReference type="OrthoDB" id="9806524at2"/>
<protein>
    <submittedName>
        <fullName evidence="1">SapC family protein</fullName>
    </submittedName>
</protein>
<dbReference type="Proteomes" id="UP000269265">
    <property type="component" value="Unassembled WGS sequence"/>
</dbReference>